<dbReference type="InterPro" id="IPR038461">
    <property type="entry name" value="Schlafen_AlbA_2_dom_sf"/>
</dbReference>
<dbReference type="AlphaFoldDB" id="A0A1M5RCH0"/>
<evidence type="ECO:0000313" key="3">
    <source>
        <dbReference type="Proteomes" id="UP000184447"/>
    </source>
</evidence>
<keyword evidence="2" id="KW-0238">DNA-binding</keyword>
<feature type="domain" description="Schlafen AlbA-2" evidence="1">
    <location>
        <begin position="10"/>
        <end position="114"/>
    </location>
</feature>
<dbReference type="PANTHER" id="PTHR30595:SF6">
    <property type="entry name" value="SCHLAFEN ALBA-2 DOMAIN-CONTAINING PROTEIN"/>
    <property type="match status" value="1"/>
</dbReference>
<dbReference type="RefSeq" id="WP_073336585.1">
    <property type="nucleotide sequence ID" value="NZ_FQXM01000003.1"/>
</dbReference>
<gene>
    <name evidence="2" type="ORF">SAMN02745207_00454</name>
</gene>
<evidence type="ECO:0000259" key="1">
    <source>
        <dbReference type="Pfam" id="PF04326"/>
    </source>
</evidence>
<accession>A0A1M5RCH0</accession>
<dbReference type="EMBL" id="FQXM01000003">
    <property type="protein sequence ID" value="SHH23981.1"/>
    <property type="molecule type" value="Genomic_DNA"/>
</dbReference>
<dbReference type="GO" id="GO:0003677">
    <property type="term" value="F:DNA binding"/>
    <property type="evidence" value="ECO:0007669"/>
    <property type="project" value="UniProtKB-KW"/>
</dbReference>
<dbReference type="Proteomes" id="UP000184447">
    <property type="component" value="Unassembled WGS sequence"/>
</dbReference>
<name>A0A1M5RCH0_9CLOT</name>
<dbReference type="PANTHER" id="PTHR30595">
    <property type="entry name" value="GLPR-RELATED TRANSCRIPTIONAL REPRESSOR"/>
    <property type="match status" value="1"/>
</dbReference>
<organism evidence="2 3">
    <name type="scientific">Clostridium grantii DSM 8605</name>
    <dbReference type="NCBI Taxonomy" id="1121316"/>
    <lineage>
        <taxon>Bacteria</taxon>
        <taxon>Bacillati</taxon>
        <taxon>Bacillota</taxon>
        <taxon>Clostridia</taxon>
        <taxon>Eubacteriales</taxon>
        <taxon>Clostridiaceae</taxon>
        <taxon>Clostridium</taxon>
    </lineage>
</organism>
<reference evidence="2 3" key="1">
    <citation type="submission" date="2016-11" db="EMBL/GenBank/DDBJ databases">
        <authorList>
            <person name="Jaros S."/>
            <person name="Januszkiewicz K."/>
            <person name="Wedrychowicz H."/>
        </authorList>
    </citation>
    <scope>NUCLEOTIDE SEQUENCE [LARGE SCALE GENOMIC DNA]</scope>
    <source>
        <strain evidence="2 3">DSM 8605</strain>
    </source>
</reference>
<dbReference type="Gene3D" id="3.30.950.30">
    <property type="entry name" value="Schlafen, AAA domain"/>
    <property type="match status" value="1"/>
</dbReference>
<keyword evidence="3" id="KW-1185">Reference proteome</keyword>
<dbReference type="Pfam" id="PF04326">
    <property type="entry name" value="SLFN_AlbA_2"/>
    <property type="match status" value="1"/>
</dbReference>
<dbReference type="InterPro" id="IPR007421">
    <property type="entry name" value="Schlafen_AlbA_2_dom"/>
</dbReference>
<protein>
    <submittedName>
        <fullName evidence="2">Putative DNA-binding domain-containing protein</fullName>
    </submittedName>
</protein>
<sequence>MEINNYIFREDVEIECKEAKGGLPKDIWETYSSFANTSGGTIYLGVKEKKGDFTVSGVDTAEKILKEFWDNLNNPKKISSNILNESNVQVLDIDNNKVIKITVLKADRRQKPVYIGENPFNQGKHSGTFRRNYEGDYKCSNEEIKRMIADQLDRSQDSLIL</sequence>
<proteinExistence type="predicted"/>
<dbReference type="STRING" id="1121316.SAMN02745207_00454"/>
<evidence type="ECO:0000313" key="2">
    <source>
        <dbReference type="EMBL" id="SHH23981.1"/>
    </source>
</evidence>
<dbReference type="OrthoDB" id="9768354at2"/>